<accession>A0AAN8DWW1</accession>
<reference evidence="2 3" key="1">
    <citation type="journal article" date="2023" name="Mol. Biol. Evol.">
        <title>Genomics of Secondarily Temperate Adaptation in the Only Non-Antarctic Icefish.</title>
        <authorList>
            <person name="Rivera-Colon A.G."/>
            <person name="Rayamajhi N."/>
            <person name="Minhas B.F."/>
            <person name="Madrigal G."/>
            <person name="Bilyk K.T."/>
            <person name="Yoon V."/>
            <person name="Hune M."/>
            <person name="Gregory S."/>
            <person name="Cheng C.H.C."/>
            <person name="Catchen J.M."/>
        </authorList>
    </citation>
    <scope>NUCLEOTIDE SEQUENCE [LARGE SCALE GENOMIC DNA]</scope>
    <source>
        <tissue evidence="2">White muscle</tissue>
    </source>
</reference>
<feature type="region of interest" description="Disordered" evidence="1">
    <location>
        <begin position="1"/>
        <end position="91"/>
    </location>
</feature>
<gene>
    <name evidence="2" type="ORF">CgunFtcFv8_010869</name>
</gene>
<proteinExistence type="predicted"/>
<name>A0AAN8DWW1_CHAGU</name>
<organism evidence="2 3">
    <name type="scientific">Champsocephalus gunnari</name>
    <name type="common">Mackerel icefish</name>
    <dbReference type="NCBI Taxonomy" id="52237"/>
    <lineage>
        <taxon>Eukaryota</taxon>
        <taxon>Metazoa</taxon>
        <taxon>Chordata</taxon>
        <taxon>Craniata</taxon>
        <taxon>Vertebrata</taxon>
        <taxon>Euteleostomi</taxon>
        <taxon>Actinopterygii</taxon>
        <taxon>Neopterygii</taxon>
        <taxon>Teleostei</taxon>
        <taxon>Neoteleostei</taxon>
        <taxon>Acanthomorphata</taxon>
        <taxon>Eupercaria</taxon>
        <taxon>Perciformes</taxon>
        <taxon>Notothenioidei</taxon>
        <taxon>Channichthyidae</taxon>
        <taxon>Champsocephalus</taxon>
    </lineage>
</organism>
<evidence type="ECO:0000256" key="1">
    <source>
        <dbReference type="SAM" id="MobiDB-lite"/>
    </source>
</evidence>
<dbReference type="AlphaFoldDB" id="A0AAN8DWW1"/>
<keyword evidence="3" id="KW-1185">Reference proteome</keyword>
<comment type="caution">
    <text evidence="2">The sequence shown here is derived from an EMBL/GenBank/DDBJ whole genome shotgun (WGS) entry which is preliminary data.</text>
</comment>
<feature type="compositionally biased region" description="Basic and acidic residues" evidence="1">
    <location>
        <begin position="1"/>
        <end position="14"/>
    </location>
</feature>
<evidence type="ECO:0000313" key="2">
    <source>
        <dbReference type="EMBL" id="KAK5929650.1"/>
    </source>
</evidence>
<feature type="compositionally biased region" description="Basic and acidic residues" evidence="1">
    <location>
        <begin position="42"/>
        <end position="53"/>
    </location>
</feature>
<feature type="compositionally biased region" description="Basic and acidic residues" evidence="1">
    <location>
        <begin position="64"/>
        <end position="76"/>
    </location>
</feature>
<sequence>MQQWCRSEDDREGKQNTPGVKCRSYRSVSGNPLENSSTVRTRRSEREASSSRCDEEETDGTVAENREERRLDHGGLDAHSNTGLGVPLLVN</sequence>
<dbReference type="Proteomes" id="UP001331515">
    <property type="component" value="Unassembled WGS sequence"/>
</dbReference>
<protein>
    <submittedName>
        <fullName evidence="2">Uncharacterized protein</fullName>
    </submittedName>
</protein>
<evidence type="ECO:0000313" key="3">
    <source>
        <dbReference type="Proteomes" id="UP001331515"/>
    </source>
</evidence>
<dbReference type="EMBL" id="JAURVH010001517">
    <property type="protein sequence ID" value="KAK5929650.1"/>
    <property type="molecule type" value="Genomic_DNA"/>
</dbReference>